<evidence type="ECO:0000313" key="3">
    <source>
        <dbReference type="Proteomes" id="UP000717364"/>
    </source>
</evidence>
<dbReference type="RefSeq" id="WP_215609495.1">
    <property type="nucleotide sequence ID" value="NZ_JADOES010000025.1"/>
</dbReference>
<comment type="caution">
    <text evidence="2">The sequence shown here is derived from an EMBL/GenBank/DDBJ whole genome shotgun (WGS) entry which is preliminary data.</text>
</comment>
<dbReference type="AlphaFoldDB" id="A0A947DI96"/>
<reference evidence="2" key="2">
    <citation type="journal article" date="2021" name="Mar. Drugs">
        <title>Genome Reduction and Secondary Metabolism of the Marine Sponge-Associated Cyanobacterium Leptothoe.</title>
        <authorList>
            <person name="Konstantinou D."/>
            <person name="Popin R.V."/>
            <person name="Fewer D.P."/>
            <person name="Sivonen K."/>
            <person name="Gkelis S."/>
        </authorList>
    </citation>
    <scope>NUCLEOTIDE SEQUENCE</scope>
    <source>
        <strain evidence="2">TAU-MAC 1115</strain>
    </source>
</reference>
<protein>
    <submittedName>
        <fullName evidence="2">Uncharacterized protein</fullName>
    </submittedName>
</protein>
<keyword evidence="3" id="KW-1185">Reference proteome</keyword>
<dbReference type="Proteomes" id="UP000717364">
    <property type="component" value="Unassembled WGS sequence"/>
</dbReference>
<organism evidence="2 3">
    <name type="scientific">Leptothoe spongobia TAU-MAC 1115</name>
    <dbReference type="NCBI Taxonomy" id="1967444"/>
    <lineage>
        <taxon>Bacteria</taxon>
        <taxon>Bacillati</taxon>
        <taxon>Cyanobacteriota</taxon>
        <taxon>Cyanophyceae</taxon>
        <taxon>Nodosilineales</taxon>
        <taxon>Cymatolegaceae</taxon>
        <taxon>Leptothoe</taxon>
        <taxon>Leptothoe spongobia</taxon>
    </lineage>
</organism>
<name>A0A947DI96_9CYAN</name>
<evidence type="ECO:0000313" key="2">
    <source>
        <dbReference type="EMBL" id="MBT9316431.1"/>
    </source>
</evidence>
<gene>
    <name evidence="2" type="ORF">IXB50_13445</name>
</gene>
<accession>A0A947DI96</accession>
<proteinExistence type="predicted"/>
<evidence type="ECO:0000256" key="1">
    <source>
        <dbReference type="SAM" id="MobiDB-lite"/>
    </source>
</evidence>
<dbReference type="EMBL" id="JADOES010000025">
    <property type="protein sequence ID" value="MBT9316431.1"/>
    <property type="molecule type" value="Genomic_DNA"/>
</dbReference>
<feature type="region of interest" description="Disordered" evidence="1">
    <location>
        <begin position="232"/>
        <end position="251"/>
    </location>
</feature>
<reference evidence="2" key="1">
    <citation type="submission" date="2020-11" db="EMBL/GenBank/DDBJ databases">
        <authorList>
            <person name="Konstantinou D."/>
            <person name="Gkelis S."/>
            <person name="Popin R."/>
            <person name="Fewer D."/>
            <person name="Sivonen K."/>
        </authorList>
    </citation>
    <scope>NUCLEOTIDE SEQUENCE</scope>
    <source>
        <strain evidence="2">TAU-MAC 1115</strain>
    </source>
</reference>
<feature type="compositionally biased region" description="Basic and acidic residues" evidence="1">
    <location>
        <begin position="233"/>
        <end position="251"/>
    </location>
</feature>
<sequence length="251" mass="28427">MSASPMTQSRLRSIRLWLIGGLGSLLGSCGFAIETPNNPVLINRLPVAEMDFEIEPGRNSHTFELLGTANFPNQTELNVLAMRQLAPTDETAEPKPTYSVLDYQVVQVQNGRWQGELTLKQVATDGTRKETWQLDQSDLEMAVEPLESVVIMATYTPLDQLTTLERILAQQGLKVSPDLLQTTLEGRRYLEMKKVFDIPVDNQISERPKPYNGGWGTRHILIDEPPMPYQVDFPDKRQTENRPADPKEFLY</sequence>